<comment type="subcellular location">
    <subcellularLocation>
        <location evidence="1">Nucleus</location>
    </subcellularLocation>
</comment>
<evidence type="ECO:0000256" key="3">
    <source>
        <dbReference type="ARBA" id="ARBA00022771"/>
    </source>
</evidence>
<dbReference type="GO" id="GO:0006325">
    <property type="term" value="P:chromatin organization"/>
    <property type="evidence" value="ECO:0007669"/>
    <property type="project" value="TreeGrafter"/>
</dbReference>
<evidence type="ECO:0000256" key="2">
    <source>
        <dbReference type="ARBA" id="ARBA00022723"/>
    </source>
</evidence>
<evidence type="ECO:0000256" key="4">
    <source>
        <dbReference type="ARBA" id="ARBA00022833"/>
    </source>
</evidence>
<sequence length="190" mass="21080">EPLFIVFKIKDMKHYQAAVVKPCCAVCKTNSLSMWRNQGEILCSTCTVKSTYSGGSGASASSTIQQNNDQGKQSKQEIHRRSARYSTKYKAPASEKKVINKGKITCTSCDQGVYYQIGDVIKGIDVDNGEFNLDCEKSSLLTCLIPTQYSPQDRFGPRTFILGNLCWCPKDVLKGAGMYSIFGYILLIKE</sequence>
<organism evidence="7 8">
    <name type="scientific">Cyprinus carpio</name>
    <name type="common">Common carp</name>
    <dbReference type="NCBI Taxonomy" id="7962"/>
    <lineage>
        <taxon>Eukaryota</taxon>
        <taxon>Metazoa</taxon>
        <taxon>Chordata</taxon>
        <taxon>Craniata</taxon>
        <taxon>Vertebrata</taxon>
        <taxon>Euteleostomi</taxon>
        <taxon>Actinopterygii</taxon>
        <taxon>Neopterygii</taxon>
        <taxon>Teleostei</taxon>
        <taxon>Ostariophysi</taxon>
        <taxon>Cypriniformes</taxon>
        <taxon>Cyprinidae</taxon>
        <taxon>Cyprininae</taxon>
        <taxon>Cyprinus</taxon>
    </lineage>
</organism>
<dbReference type="GO" id="GO:0008270">
    <property type="term" value="F:zinc ion binding"/>
    <property type="evidence" value="ECO:0007669"/>
    <property type="project" value="UniProtKB-KW"/>
</dbReference>
<name>A0A8C1SMN3_CYPCA</name>
<evidence type="ECO:0000313" key="8">
    <source>
        <dbReference type="Proteomes" id="UP000694700"/>
    </source>
</evidence>
<keyword evidence="2" id="KW-0479">Metal-binding</keyword>
<dbReference type="Ensembl" id="ENSCCRT00015010535.1">
    <property type="protein sequence ID" value="ENSCCRP00015010146.1"/>
    <property type="gene ID" value="ENSCCRG00015004826.1"/>
</dbReference>
<dbReference type="Proteomes" id="UP000694700">
    <property type="component" value="Unplaced"/>
</dbReference>
<dbReference type="PANTHER" id="PTHR13340">
    <property type="entry name" value="GATA ZINC FINGER DOMAIN-CONTAINING"/>
    <property type="match status" value="1"/>
</dbReference>
<dbReference type="PANTHER" id="PTHR13340:SF2">
    <property type="entry name" value="GATA ZINC FINGER DOMAIN-CONTAINING PROTEIN 1"/>
    <property type="match status" value="1"/>
</dbReference>
<proteinExistence type="predicted"/>
<dbReference type="GO" id="GO:0005634">
    <property type="term" value="C:nucleus"/>
    <property type="evidence" value="ECO:0007669"/>
    <property type="project" value="UniProtKB-SubCell"/>
</dbReference>
<dbReference type="InterPro" id="IPR039050">
    <property type="entry name" value="GATAD1"/>
</dbReference>
<accession>A0A8C1SMN3</accession>
<dbReference type="AlphaFoldDB" id="A0A8C1SMN3"/>
<evidence type="ECO:0000256" key="1">
    <source>
        <dbReference type="ARBA" id="ARBA00004123"/>
    </source>
</evidence>
<keyword evidence="4" id="KW-0862">Zinc</keyword>
<evidence type="ECO:0000313" key="7">
    <source>
        <dbReference type="Ensembl" id="ENSCCRP00015010146.1"/>
    </source>
</evidence>
<feature type="region of interest" description="Disordered" evidence="6">
    <location>
        <begin position="58"/>
        <end position="85"/>
    </location>
</feature>
<evidence type="ECO:0000256" key="6">
    <source>
        <dbReference type="SAM" id="MobiDB-lite"/>
    </source>
</evidence>
<keyword evidence="5" id="KW-0539">Nucleus</keyword>
<keyword evidence="3" id="KW-0863">Zinc-finger</keyword>
<evidence type="ECO:0000256" key="5">
    <source>
        <dbReference type="ARBA" id="ARBA00023242"/>
    </source>
</evidence>
<protein>
    <submittedName>
        <fullName evidence="7">GATA zinc finger domain containing 1</fullName>
    </submittedName>
</protein>
<reference evidence="7" key="1">
    <citation type="submission" date="2025-08" db="UniProtKB">
        <authorList>
            <consortium name="Ensembl"/>
        </authorList>
    </citation>
    <scope>IDENTIFICATION</scope>
</reference>